<evidence type="ECO:0000259" key="5">
    <source>
        <dbReference type="PROSITE" id="PS50086"/>
    </source>
</evidence>
<feature type="domain" description="Rab-GAP TBC" evidence="5">
    <location>
        <begin position="286"/>
        <end position="512"/>
    </location>
</feature>
<dbReference type="PROSITE" id="PS50086">
    <property type="entry name" value="TBC_RABGAP"/>
    <property type="match status" value="1"/>
</dbReference>
<dbReference type="FunFam" id="1.10.472.80:FF:000001">
    <property type="entry name" value="TBC1 domain family member 22B"/>
    <property type="match status" value="1"/>
</dbReference>
<proteinExistence type="predicted"/>
<dbReference type="AlphaFoldDB" id="A0AA35SM33"/>
<dbReference type="SMART" id="SM00164">
    <property type="entry name" value="TBC"/>
    <property type="match status" value="1"/>
</dbReference>
<dbReference type="Proteomes" id="UP001174909">
    <property type="component" value="Unassembled WGS sequence"/>
</dbReference>
<dbReference type="EMBL" id="CASHTH010002554">
    <property type="protein sequence ID" value="CAI8031623.1"/>
    <property type="molecule type" value="Genomic_DNA"/>
</dbReference>
<evidence type="ECO:0000256" key="4">
    <source>
        <dbReference type="SAM" id="MobiDB-lite"/>
    </source>
</evidence>
<dbReference type="SUPFAM" id="SSF47923">
    <property type="entry name" value="Ypt/Rab-GAP domain of gyp1p"/>
    <property type="match status" value="2"/>
</dbReference>
<evidence type="ECO:0000313" key="7">
    <source>
        <dbReference type="Proteomes" id="UP001174909"/>
    </source>
</evidence>
<dbReference type="InterPro" id="IPR035969">
    <property type="entry name" value="Rab-GAP_TBC_sf"/>
</dbReference>
<dbReference type="PANTHER" id="PTHR22957:SF26">
    <property type="entry name" value="LD44506P"/>
    <property type="match status" value="1"/>
</dbReference>
<dbReference type="GO" id="GO:0005096">
    <property type="term" value="F:GTPase activator activity"/>
    <property type="evidence" value="ECO:0007669"/>
    <property type="project" value="UniProtKB-KW"/>
</dbReference>
<accession>A0AA35SM33</accession>
<organism evidence="6 7">
    <name type="scientific">Geodia barretti</name>
    <name type="common">Barrett's horny sponge</name>
    <dbReference type="NCBI Taxonomy" id="519541"/>
    <lineage>
        <taxon>Eukaryota</taxon>
        <taxon>Metazoa</taxon>
        <taxon>Porifera</taxon>
        <taxon>Demospongiae</taxon>
        <taxon>Heteroscleromorpha</taxon>
        <taxon>Tetractinellida</taxon>
        <taxon>Astrophorina</taxon>
        <taxon>Geodiidae</taxon>
        <taxon>Geodia</taxon>
    </lineage>
</organism>
<reference evidence="6" key="1">
    <citation type="submission" date="2023-03" db="EMBL/GenBank/DDBJ databases">
        <authorList>
            <person name="Steffen K."/>
            <person name="Cardenas P."/>
        </authorList>
    </citation>
    <scope>NUCLEOTIDE SEQUENCE</scope>
</reference>
<name>A0AA35SM33_GEOBA</name>
<evidence type="ECO:0000256" key="1">
    <source>
        <dbReference type="ARBA" id="ARBA00022468"/>
    </source>
</evidence>
<comment type="function">
    <text evidence="3">May act as a GTPase-activating protein for Rab family protein(s).</text>
</comment>
<evidence type="ECO:0000313" key="6">
    <source>
        <dbReference type="EMBL" id="CAI8031623.1"/>
    </source>
</evidence>
<dbReference type="GO" id="GO:0071889">
    <property type="term" value="F:14-3-3 protein binding"/>
    <property type="evidence" value="ECO:0007669"/>
    <property type="project" value="UniProtKB-ARBA"/>
</dbReference>
<evidence type="ECO:0000256" key="2">
    <source>
        <dbReference type="ARBA" id="ARBA00022553"/>
    </source>
</evidence>
<comment type="caution">
    <text evidence="6">The sequence shown here is derived from an EMBL/GenBank/DDBJ whole genome shotgun (WGS) entry which is preliminary data.</text>
</comment>
<feature type="compositionally biased region" description="Acidic residues" evidence="4">
    <location>
        <begin position="142"/>
        <end position="151"/>
    </location>
</feature>
<feature type="compositionally biased region" description="Polar residues" evidence="4">
    <location>
        <begin position="167"/>
        <end position="177"/>
    </location>
</feature>
<dbReference type="Gene3D" id="1.10.8.270">
    <property type="entry name" value="putative rabgap domain of human tbc1 domain family member 14 like domains"/>
    <property type="match status" value="1"/>
</dbReference>
<gene>
    <name evidence="6" type="ORF">GBAR_LOCUS17949</name>
</gene>
<protein>
    <submittedName>
        <fullName evidence="6">TBC1 domain family member 22A</fullName>
    </submittedName>
</protein>
<feature type="non-terminal residue" evidence="6">
    <location>
        <position position="587"/>
    </location>
</feature>
<dbReference type="FunFam" id="1.10.10.750:FF:000009">
    <property type="entry name" value="TBC1 domain family member 22A"/>
    <property type="match status" value="1"/>
</dbReference>
<keyword evidence="1" id="KW-0343">GTPase activation</keyword>
<dbReference type="Pfam" id="PF00566">
    <property type="entry name" value="RabGAP-TBC"/>
    <property type="match status" value="1"/>
</dbReference>
<sequence>RGFSGALGGGNYLRIARTNFGANEKKFTDHNAFSLTATTQRFRATASMAAIDSKKNTFWKKGGSGTKIPGRPQQVYGASGAAADHMAHSKLFGPPVVMRKSEAGSSEVQAEVGGAGGGATGPLVAGRSRSKTFEEYERDTTDAWDDREEREDMSRLSVPAELENELKQQQLKETCSDSAPAPPRRREGRGKGDIKSFFTDVVLPRTAGSPSLRTKRTGSTGSGKGGGSRSRSGSERNVPSPEQRDSDPMDIFDPPDRETMRLQKFGKLLAGPNTDLDEVRKLSWSGIPPPVRATTWQLLCGYLPANIDRREDTLKRKRLEYKNSIDQYYHMRSDTLHRDTFRQIHIDVPRMNPDVPLFQQQMVQESFERILFIWSMRHPASGYVQGINDLVTPFFVVFLSYYISGDKNPENYNFSQLSPQTLQWIEADSFWCLQHLMEGIQDNYTLAQPGVQAKIIALKDLIQRIDAPLDAHLARNAVEYIQFSFRWMNNLLMREFPLRCVIRLWDSYLSENNGFASFHVYVCAALLARFSKSILKRKDFQEIMLFIQNLPTTKWKDGEVEILLAEAYKLKFMFADAPGHLTTARRT</sequence>
<keyword evidence="7" id="KW-1185">Reference proteome</keyword>
<dbReference type="PANTHER" id="PTHR22957">
    <property type="entry name" value="TBC1 DOMAIN FAMILY MEMBER GTPASE-ACTIVATING PROTEIN"/>
    <property type="match status" value="1"/>
</dbReference>
<dbReference type="FunFam" id="1.10.8.270:FF:000004">
    <property type="entry name" value="TBC1 domain family, member 22B"/>
    <property type="match status" value="1"/>
</dbReference>
<feature type="compositionally biased region" description="Basic and acidic residues" evidence="4">
    <location>
        <begin position="131"/>
        <end position="141"/>
    </location>
</feature>
<dbReference type="Gene3D" id="1.10.472.80">
    <property type="entry name" value="Ypt/Rab-GAP domain of gyp1p, domain 3"/>
    <property type="match status" value="1"/>
</dbReference>
<feature type="region of interest" description="Disordered" evidence="4">
    <location>
        <begin position="110"/>
        <end position="256"/>
    </location>
</feature>
<dbReference type="InterPro" id="IPR000195">
    <property type="entry name" value="Rab-GAP-TBC_dom"/>
</dbReference>
<evidence type="ECO:0000256" key="3">
    <source>
        <dbReference type="ARBA" id="ARBA00043879"/>
    </source>
</evidence>
<keyword evidence="2" id="KW-0597">Phosphoprotein</keyword>